<dbReference type="RefSeq" id="WP_108917922.1">
    <property type="nucleotide sequence ID" value="NZ_BGJY01000007.1"/>
</dbReference>
<reference evidence="1 2" key="1">
    <citation type="journal article" date="2018" name="Appl. Microbiol. Biotechnol.">
        <title>Co-cultivation of the strictly anaerobic methanogen Methanosarcina barkeri with aerobic methanotrophs in an oxygen-limited membrane bioreactor.</title>
        <authorList>
            <person name="In 't Zandt M.H."/>
            <person name="van den Bosch T.J.M."/>
            <person name="Rijkers R."/>
            <person name="van Kessel M.A.H.J."/>
            <person name="Jetten M.S.M."/>
            <person name="Welte C.U."/>
        </authorList>
    </citation>
    <scope>NUCLEOTIDE SEQUENCE [LARGE SCALE GENOMIC DNA]</scope>
    <source>
        <strain evidence="1 2">DSM 17706</strain>
    </source>
</reference>
<dbReference type="EMBL" id="PUIV01000025">
    <property type="protein sequence ID" value="PWB93237.1"/>
    <property type="molecule type" value="Genomic_DNA"/>
</dbReference>
<evidence type="ECO:0000313" key="2">
    <source>
        <dbReference type="Proteomes" id="UP000245137"/>
    </source>
</evidence>
<dbReference type="Proteomes" id="UP000245137">
    <property type="component" value="Unassembled WGS sequence"/>
</dbReference>
<proteinExistence type="predicted"/>
<dbReference type="AlphaFoldDB" id="A0A2U1SNQ2"/>
<accession>A0A2U1SNQ2</accession>
<dbReference type="OrthoDB" id="1438441at2"/>
<evidence type="ECO:0000313" key="1">
    <source>
        <dbReference type="EMBL" id="PWB93237.1"/>
    </source>
</evidence>
<protein>
    <submittedName>
        <fullName evidence="1">4-oxalocrotonate tautomerase</fullName>
    </submittedName>
</protein>
<keyword evidence="2" id="KW-1185">Reference proteome</keyword>
<sequence>MPLTLTLTEGVLPLGAEKTAIAQITHAFLKTQGLAGNKALTPNVTAHVHIVPRGLTFAGGEPVEGAWIEWKLPSFALADREVQKAFFAEATQIVHDLSGGRLPMNRIWANAVHAVDGAWTLNGAAMTNAELGASIAEG</sequence>
<name>A0A2U1SNQ2_METSR</name>
<organism evidence="1 2">
    <name type="scientific">Methylosinus sporium</name>
    <dbReference type="NCBI Taxonomy" id="428"/>
    <lineage>
        <taxon>Bacteria</taxon>
        <taxon>Pseudomonadati</taxon>
        <taxon>Pseudomonadota</taxon>
        <taxon>Alphaproteobacteria</taxon>
        <taxon>Hyphomicrobiales</taxon>
        <taxon>Methylocystaceae</taxon>
        <taxon>Methylosinus</taxon>
    </lineage>
</organism>
<comment type="caution">
    <text evidence="1">The sequence shown here is derived from an EMBL/GenBank/DDBJ whole genome shotgun (WGS) entry which is preliminary data.</text>
</comment>
<gene>
    <name evidence="1" type="ORF">C5689_14185</name>
</gene>